<dbReference type="InterPro" id="IPR003604">
    <property type="entry name" value="Matrin/U1-like-C_Znf_C2H2"/>
</dbReference>
<dbReference type="SMART" id="SM00451">
    <property type="entry name" value="ZnF_U1"/>
    <property type="match status" value="3"/>
</dbReference>
<dbReference type="AlphaFoldDB" id="A0A0P4W5T3"/>
<dbReference type="Gene3D" id="3.30.160.60">
    <property type="entry name" value="Classic Zinc Finger"/>
    <property type="match status" value="3"/>
</dbReference>
<dbReference type="EMBL" id="GDRN01098837">
    <property type="protein sequence ID" value="JAI58876.1"/>
    <property type="molecule type" value="Transcribed_RNA"/>
</dbReference>
<feature type="compositionally biased region" description="Polar residues" evidence="1">
    <location>
        <begin position="347"/>
        <end position="363"/>
    </location>
</feature>
<proteinExistence type="predicted"/>
<evidence type="ECO:0000259" key="2">
    <source>
        <dbReference type="PROSITE" id="PS00028"/>
    </source>
</evidence>
<reference evidence="3" key="1">
    <citation type="submission" date="2015-09" db="EMBL/GenBank/DDBJ databases">
        <title>Scylla olivacea transcriptome.</title>
        <authorList>
            <person name="Ikhwanuddin M."/>
        </authorList>
    </citation>
    <scope>NUCLEOTIDE SEQUENCE</scope>
</reference>
<dbReference type="SUPFAM" id="SSF57667">
    <property type="entry name" value="beta-beta-alpha zinc fingers"/>
    <property type="match status" value="3"/>
</dbReference>
<dbReference type="PANTHER" id="PTHR46786">
    <property type="entry name" value="ZINC FINGER MATRIN-TYPE PROTEIN 3"/>
    <property type="match status" value="1"/>
</dbReference>
<dbReference type="PROSITE" id="PS00028">
    <property type="entry name" value="ZINC_FINGER_C2H2_1"/>
    <property type="match status" value="1"/>
</dbReference>
<dbReference type="GO" id="GO:0008270">
    <property type="term" value="F:zinc ion binding"/>
    <property type="evidence" value="ECO:0007669"/>
    <property type="project" value="InterPro"/>
</dbReference>
<dbReference type="InterPro" id="IPR052644">
    <property type="entry name" value="ZMAT3"/>
</dbReference>
<accession>A0A0P4W5T3</accession>
<evidence type="ECO:0000313" key="3">
    <source>
        <dbReference type="EMBL" id="JAI58876.1"/>
    </source>
</evidence>
<feature type="domain" description="C2H2-type" evidence="2">
    <location>
        <begin position="118"/>
        <end position="140"/>
    </location>
</feature>
<feature type="region of interest" description="Disordered" evidence="1">
    <location>
        <begin position="347"/>
        <end position="381"/>
    </location>
</feature>
<dbReference type="Pfam" id="PF12874">
    <property type="entry name" value="zf-met"/>
    <property type="match status" value="3"/>
</dbReference>
<dbReference type="PANTHER" id="PTHR46786:SF1">
    <property type="entry name" value="ZINC FINGER MATRIN-TYPE PROTEIN 3"/>
    <property type="match status" value="1"/>
</dbReference>
<feature type="region of interest" description="Disordered" evidence="1">
    <location>
        <begin position="445"/>
        <end position="464"/>
    </location>
</feature>
<dbReference type="GO" id="GO:0003676">
    <property type="term" value="F:nucleic acid binding"/>
    <property type="evidence" value="ECO:0007669"/>
    <property type="project" value="InterPro"/>
</dbReference>
<sequence length="566" mass="62726">MEEADGCPCKKLKTMDEILLDIGSSSTVSQAIKDDVLKMENVNLFKCQVCKISVTGIIPAEAHLQGVKHKKAVQKFKLDAAVEQNYDIQDSFISEVQAAIKSKLVSCNHLGNQIVLTCVLCNKSCSGEVPMAQHLSSEAHAKKMRHGSLTSSCEKFPIPNTCTTCYDSASPTNVPPSMQDFPVSDNPHSMDFIPISPDVQAAIKSGLISSTQLGNQVILTCVPCNKPCSGEMPMMQHLSCEAHAKKMRHGVQYSSCSPQTGRPIITIPAITQCSLTSPADIQLVQGDLLAQAMKEGTIKASENTANHLYCTVCDVSCTGEDCMKNHLQGKSHFKMLKVFRQTSKQSLRSSVSSTINNTDAQHSPSPPEDGTAHKDKSVSPHFSPISPVSGLHCKDQWKSILSQYHEHVNKTKPEIRQAVTISPKWKCEEQMTFLNTFMKDRLQSSSSTEEAYESQDENSSKQEIRNMKGASYKECLPSNQMCPKCKKTLQHNRNNISTTFMKYLLEKNDESDSDITDAFFLMMGAVVKNFNPSDQHFIRTKLFSLVSEIEEKYIQHQNSLSYAEFS</sequence>
<dbReference type="SMART" id="SM00355">
    <property type="entry name" value="ZnF_C2H2"/>
    <property type="match status" value="4"/>
</dbReference>
<dbReference type="InterPro" id="IPR036236">
    <property type="entry name" value="Znf_C2H2_sf"/>
</dbReference>
<protein>
    <recommendedName>
        <fullName evidence="2">C2H2-type domain-containing protein</fullName>
    </recommendedName>
</protein>
<name>A0A0P4W5T3_SCYOL</name>
<evidence type="ECO:0000256" key="1">
    <source>
        <dbReference type="SAM" id="MobiDB-lite"/>
    </source>
</evidence>
<dbReference type="InterPro" id="IPR013087">
    <property type="entry name" value="Znf_C2H2_type"/>
</dbReference>
<organism evidence="3">
    <name type="scientific">Scylla olivacea</name>
    <name type="common">Orange mud crab</name>
    <name type="synonym">Cancer olivacea</name>
    <dbReference type="NCBI Taxonomy" id="85551"/>
    <lineage>
        <taxon>Eukaryota</taxon>
        <taxon>Metazoa</taxon>
        <taxon>Ecdysozoa</taxon>
        <taxon>Arthropoda</taxon>
        <taxon>Crustacea</taxon>
        <taxon>Multicrustacea</taxon>
        <taxon>Malacostraca</taxon>
        <taxon>Eumalacostraca</taxon>
        <taxon>Eucarida</taxon>
        <taxon>Decapoda</taxon>
        <taxon>Pleocyemata</taxon>
        <taxon>Brachyura</taxon>
        <taxon>Eubrachyura</taxon>
        <taxon>Portunoidea</taxon>
        <taxon>Portunidae</taxon>
        <taxon>Portuninae</taxon>
        <taxon>Scylla</taxon>
    </lineage>
</organism>